<dbReference type="Gene3D" id="1.10.10.60">
    <property type="entry name" value="Homeodomain-like"/>
    <property type="match status" value="1"/>
</dbReference>
<dbReference type="InterPro" id="IPR012337">
    <property type="entry name" value="RNaseH-like_sf"/>
</dbReference>
<dbReference type="RefSeq" id="WP_311347265.1">
    <property type="nucleotide sequence ID" value="NZ_JAVREI010000036.1"/>
</dbReference>
<gene>
    <name evidence="4" type="ORF">RM425_21460</name>
</gene>
<protein>
    <submittedName>
        <fullName evidence="4">IS3 family transposase</fullName>
    </submittedName>
</protein>
<evidence type="ECO:0000256" key="1">
    <source>
        <dbReference type="ARBA" id="ARBA00002286"/>
    </source>
</evidence>
<dbReference type="SUPFAM" id="SSF46689">
    <property type="entry name" value="Homeodomain-like"/>
    <property type="match status" value="1"/>
</dbReference>
<dbReference type="SUPFAM" id="SSF53098">
    <property type="entry name" value="Ribonuclease H-like"/>
    <property type="match status" value="1"/>
</dbReference>
<proteinExistence type="predicted"/>
<keyword evidence="5" id="KW-1185">Reference proteome</keyword>
<keyword evidence="2" id="KW-0175">Coiled coil</keyword>
<dbReference type="InterPro" id="IPR050900">
    <property type="entry name" value="Transposase_IS3/IS150/IS904"/>
</dbReference>
<comment type="function">
    <text evidence="1">Involved in the transposition of the insertion sequence.</text>
</comment>
<evidence type="ECO:0000313" key="4">
    <source>
        <dbReference type="EMBL" id="MDT0278475.1"/>
    </source>
</evidence>
<organism evidence="4 5">
    <name type="scientific">Blastococcus goldschmidtiae</name>
    <dbReference type="NCBI Taxonomy" id="3075546"/>
    <lineage>
        <taxon>Bacteria</taxon>
        <taxon>Bacillati</taxon>
        <taxon>Actinomycetota</taxon>
        <taxon>Actinomycetes</taxon>
        <taxon>Geodermatophilales</taxon>
        <taxon>Geodermatophilaceae</taxon>
        <taxon>Blastococcus</taxon>
    </lineage>
</organism>
<name>A0ABU2KE59_9ACTN</name>
<dbReference type="InterPro" id="IPR009057">
    <property type="entry name" value="Homeodomain-like_sf"/>
</dbReference>
<accession>A0ABU2KE59</accession>
<comment type="caution">
    <text evidence="4">The sequence shown here is derived from an EMBL/GenBank/DDBJ whole genome shotgun (WGS) entry which is preliminary data.</text>
</comment>
<dbReference type="InterPro" id="IPR025948">
    <property type="entry name" value="HTH-like_dom"/>
</dbReference>
<dbReference type="InterPro" id="IPR036397">
    <property type="entry name" value="RNaseH_sf"/>
</dbReference>
<dbReference type="NCBIfam" id="NF033516">
    <property type="entry name" value="transpos_IS3"/>
    <property type="match status" value="1"/>
</dbReference>
<dbReference type="InterPro" id="IPR048020">
    <property type="entry name" value="Transpos_IS3"/>
</dbReference>
<dbReference type="InterPro" id="IPR002514">
    <property type="entry name" value="Transposase_8"/>
</dbReference>
<feature type="domain" description="Integrase catalytic" evidence="3">
    <location>
        <begin position="222"/>
        <end position="384"/>
    </location>
</feature>
<dbReference type="Pfam" id="PF13333">
    <property type="entry name" value="rve_2"/>
    <property type="match status" value="1"/>
</dbReference>
<dbReference type="Pfam" id="PF00665">
    <property type="entry name" value="rve"/>
    <property type="match status" value="1"/>
</dbReference>
<reference evidence="5" key="1">
    <citation type="submission" date="2023-07" db="EMBL/GenBank/DDBJ databases">
        <title>30 novel species of actinomycetes from the DSMZ collection.</title>
        <authorList>
            <person name="Nouioui I."/>
        </authorList>
    </citation>
    <scope>NUCLEOTIDE SEQUENCE [LARGE SCALE GENOMIC DNA]</scope>
    <source>
        <strain evidence="5">DSM 46792</strain>
    </source>
</reference>
<dbReference type="InterPro" id="IPR001584">
    <property type="entry name" value="Integrase_cat-core"/>
</dbReference>
<dbReference type="Proteomes" id="UP001183222">
    <property type="component" value="Unassembled WGS sequence"/>
</dbReference>
<evidence type="ECO:0000313" key="5">
    <source>
        <dbReference type="Proteomes" id="UP001183222"/>
    </source>
</evidence>
<dbReference type="Pfam" id="PF01527">
    <property type="entry name" value="HTH_Tnp_1"/>
    <property type="match status" value="1"/>
</dbReference>
<evidence type="ECO:0000259" key="3">
    <source>
        <dbReference type="PROSITE" id="PS50994"/>
    </source>
</evidence>
<evidence type="ECO:0000256" key="2">
    <source>
        <dbReference type="SAM" id="Coils"/>
    </source>
</evidence>
<dbReference type="PANTHER" id="PTHR46889:SF5">
    <property type="entry name" value="INTEGRASE PROTEIN"/>
    <property type="match status" value="1"/>
</dbReference>
<sequence length="389" mass="44092">MPKPFPKEFRRDVIAVARQGDQSIAQVAKSFGISESCLQRWLKIADRDDGLTAKTSSTAGSSASVDLEAENRELRKRAKQLEQENEILRRATAYFARDVPPKMMYPLVQDLAADKIPVAVTCRVLGFSKQAFYKWQANPVSQRDWDDAHLINAAIDIHHDDPEFGYRFIADELADQGLRASRNRVNRLCTSQRLWSVHSRKRGLSRKPGPPVHDDLVRRDFTAQAPNQLWLTDITEHPTAEGKLYLCAIKDASSKRIVGYSIDARMTSELAVNALRNAIALRGQVAAIMHSDRGSQFRSHAYVRALREAQLRGSMGRVGACADNAAMESFFSLLQKNVLDRQRWTTREQLRLAIVVWIEKTYHRRRRQDALGRMTPIEFETLTQAAHAA</sequence>
<dbReference type="PANTHER" id="PTHR46889">
    <property type="entry name" value="TRANSPOSASE INSF FOR INSERTION SEQUENCE IS3B-RELATED"/>
    <property type="match status" value="1"/>
</dbReference>
<dbReference type="Gene3D" id="3.30.420.10">
    <property type="entry name" value="Ribonuclease H-like superfamily/Ribonuclease H"/>
    <property type="match status" value="1"/>
</dbReference>
<dbReference type="EMBL" id="JAVREI010000036">
    <property type="protein sequence ID" value="MDT0278475.1"/>
    <property type="molecule type" value="Genomic_DNA"/>
</dbReference>
<dbReference type="Pfam" id="PF13276">
    <property type="entry name" value="HTH_21"/>
    <property type="match status" value="1"/>
</dbReference>
<feature type="coiled-coil region" evidence="2">
    <location>
        <begin position="64"/>
        <end position="91"/>
    </location>
</feature>
<dbReference type="PROSITE" id="PS50994">
    <property type="entry name" value="INTEGRASE"/>
    <property type="match status" value="1"/>
</dbReference>